<dbReference type="InterPro" id="IPR019931">
    <property type="entry name" value="LPXTG_anchor"/>
</dbReference>
<dbReference type="GO" id="GO:0005576">
    <property type="term" value="C:extracellular region"/>
    <property type="evidence" value="ECO:0007669"/>
    <property type="project" value="UniProtKB-SubCell"/>
</dbReference>
<protein>
    <submittedName>
        <fullName evidence="9">LPXTG-motif cell wall anchor domain-containing protein/conserved repeat domain-containing protein</fullName>
    </submittedName>
</protein>
<accession>A0A1G6H6X7</accession>
<dbReference type="InterPro" id="IPR013783">
    <property type="entry name" value="Ig-like_fold"/>
</dbReference>
<name>A0A1G6H6X7_9MICO</name>
<evidence type="ECO:0000256" key="4">
    <source>
        <dbReference type="ARBA" id="ARBA00022729"/>
    </source>
</evidence>
<keyword evidence="7" id="KW-0472">Membrane</keyword>
<dbReference type="Gene3D" id="2.60.40.740">
    <property type="match status" value="2"/>
</dbReference>
<dbReference type="InterPro" id="IPR033764">
    <property type="entry name" value="Sdr_B"/>
</dbReference>
<evidence type="ECO:0000256" key="2">
    <source>
        <dbReference type="ARBA" id="ARBA00022512"/>
    </source>
</evidence>
<dbReference type="PANTHER" id="PTHR34819">
    <property type="entry name" value="LARGE CYSTEINE-RICH PERIPLASMIC PROTEIN OMCB"/>
    <property type="match status" value="1"/>
</dbReference>
<comment type="subcellular location">
    <subcellularLocation>
        <location evidence="1">Secreted</location>
    </subcellularLocation>
</comment>
<dbReference type="Gene3D" id="2.60.40.10">
    <property type="entry name" value="Immunoglobulins"/>
    <property type="match status" value="1"/>
</dbReference>
<evidence type="ECO:0000256" key="1">
    <source>
        <dbReference type="ARBA" id="ARBA00004613"/>
    </source>
</evidence>
<dbReference type="EMBL" id="FMYH01000001">
    <property type="protein sequence ID" value="SDB90012.1"/>
    <property type="molecule type" value="Genomic_DNA"/>
</dbReference>
<evidence type="ECO:0000256" key="5">
    <source>
        <dbReference type="ARBA" id="ARBA00023088"/>
    </source>
</evidence>
<evidence type="ECO:0000313" key="10">
    <source>
        <dbReference type="Proteomes" id="UP000199039"/>
    </source>
</evidence>
<feature type="region of interest" description="Disordered" evidence="6">
    <location>
        <begin position="1657"/>
        <end position="1699"/>
    </location>
</feature>
<dbReference type="NCBIfam" id="TIGR01167">
    <property type="entry name" value="LPXTG_anchor"/>
    <property type="match status" value="1"/>
</dbReference>
<evidence type="ECO:0000259" key="8">
    <source>
        <dbReference type="PROSITE" id="PS50847"/>
    </source>
</evidence>
<dbReference type="Pfam" id="PF17210">
    <property type="entry name" value="SdrD_B"/>
    <property type="match status" value="1"/>
</dbReference>
<dbReference type="GO" id="GO:0005975">
    <property type="term" value="P:carbohydrate metabolic process"/>
    <property type="evidence" value="ECO:0007669"/>
    <property type="project" value="UniProtKB-ARBA"/>
</dbReference>
<feature type="region of interest" description="Disordered" evidence="6">
    <location>
        <begin position="192"/>
        <end position="211"/>
    </location>
</feature>
<gene>
    <name evidence="9" type="ORF">SAMN05216410_0796</name>
</gene>
<evidence type="ECO:0000313" key="9">
    <source>
        <dbReference type="EMBL" id="SDB90012.1"/>
    </source>
</evidence>
<organism evidence="9 10">
    <name type="scientific">Sanguibacter gelidistatuariae</name>
    <dbReference type="NCBI Taxonomy" id="1814289"/>
    <lineage>
        <taxon>Bacteria</taxon>
        <taxon>Bacillati</taxon>
        <taxon>Actinomycetota</taxon>
        <taxon>Actinomycetes</taxon>
        <taxon>Micrococcales</taxon>
        <taxon>Sanguibacteraceae</taxon>
        <taxon>Sanguibacter</taxon>
    </lineage>
</organism>
<proteinExistence type="predicted"/>
<keyword evidence="4" id="KW-0732">Signal</keyword>
<sequence>MPSPSMPIDRPDRSARRRRSFSVLTALSMLLALVFAGLVPATAYAANAAKLTIDKTSTTTRIKPGDSMTWKVEVSCSSLDIMCEDVIVQDTVPAPLVYVSHTITNLKNPAVVTVADNGLTVALKETDPRFPGKVGLPAGQEITITITAKMPESTNVSWNGVDVTNTAKISSTHETEEESSQTVVPDITETPGVEVGKSWRSPSQTAGSPDTNTVTLTLRNTSNIAATSLSVTDPKADTPNPFDAVALTALGAVVFPQGADRVSVTVTTPSGPVTSGPSATASLPAGITLSEVTGISFEFTSSTGATLTADGTQGSVEVLVTQRLPIDPSVTKVDNTATATVVTKAGEAMKDASASFTIQPLKVSVAAGKSFSPSTITAGSTSIVRLTATNTSNQPLSSMTITEPSATGANPFGADKLTFVNFGATASASGASTTTWPAGATAATVTFKYSDAGPAATAVQVAPGDSWPVPAIGRPVSGFTVTYTGDIAVGAKAEVPFLVSTSPGTTTPGTTIAQTTIPNEVQVDGVAAGTSAAPAKVTATLTVRERKVTTSVSKTLSPSVITGVVGQELLATLSAAVNESTVPVHTLVLEDQANTPEGSNLWGPFVATSVARVEVPAGATLRIEKTDGPIGSGTEITTVPGPMTVYDNALPTGLDGVRFVLTTTDPAGFKNGQTLTAKILLTRVTAGTEDGTITNVATSQGFGTLDTIGEVVQDDDTITTGPGTTATDIRSVEATKTISDYLVIPADGAPAPTTMMTFSVKNTSGIRVPSLQLVDPAPSTDPATSSFEFVDIQKISAISIPVGYDPTTTSVVVHGAAGALFTFTGATAVTQALALTSSQLANATGISVTSGGRLIENSVLEVKILTSLRTHTRTAGTPITSTTDITNVVLGTIVAGPGDEDSDTTTIYPADKQPLAMSVAKRLDPSTGTLRSADPDRVVNVHLTGTVDEGRPTTLTITDDTTTFWNAFTFAKVTAVRGGSNSATRGHLEFLVGSDWFPGAPFTIPTGAGSVPPEAAALPTGVSPETVVGIRLVAATTDGSTLPGGVSDSSTTGYHLKFAVSPRLELRSGGEVSTTASATANAGETTPGTVTNVVSGSLVATGRTVDAAPKTATYTVTPGTIGAEVSKTSSTSASQPGARIDFTLTVKNSGTTVMTNPVFTDNLPHDVAGAQITYDPIHYESATFAATPATASITTDPSKVTVETSPDGQAITISFPEGTVLLPGETYSVTLPMRIRAGVAGGTSVTNEFHFTADAGVSFTDTVTVAVLAGESYLRIKDVQEDVPDGGTATGVIKTNPLDPTDCVNDGGFFRVPCLVLTQPGGTETWRLRVSNTGNLPATTLTIVDVFPYAGDFGTSKALSSISRGSTWAPTYVGDLDLSQVPAGTTTTTEYLVGDQTCVFTGVPKSADPFGPGCEASVWTTVLPADLTTVKGLKLTFDFADALQPGEGIQATFRTRSGTSLPPEAPELNAPAWNSMVVFVTTDHNGVLEYGTLEPNKAGIAFTQKYAVGDRVWIDADKDGLQGPDEEGLAGVDVALYRVNGDGSSTLVSTTQTDAAGDYVFDLLPAGDYFVEFTLTPEQKERYTFTTRHAVSADPEVDSAVYDSDAGPDGRSQVFTLGAASADLPHMVAGTDYSKRALRAGFIDPTLDAGVVLRPEEEKPVVTPDPKPTPTPTPAPTLPNTGGGTAVPPPAVTPSGTPTLPLTGSDVAGIIALGAALLAGGAALVVLTRRRRSMR</sequence>
<keyword evidence="10" id="KW-1185">Reference proteome</keyword>
<dbReference type="STRING" id="1814289.SAMN05216410_0796"/>
<keyword evidence="7" id="KW-1133">Transmembrane helix</keyword>
<evidence type="ECO:0000256" key="3">
    <source>
        <dbReference type="ARBA" id="ARBA00022525"/>
    </source>
</evidence>
<dbReference type="InterPro" id="IPR051172">
    <property type="entry name" value="Chlamydia_OmcB"/>
</dbReference>
<dbReference type="PROSITE" id="PS50847">
    <property type="entry name" value="GRAM_POS_ANCHORING"/>
    <property type="match status" value="1"/>
</dbReference>
<dbReference type="OrthoDB" id="3751233at2"/>
<feature type="compositionally biased region" description="Polar residues" evidence="6">
    <location>
        <begin position="200"/>
        <end position="211"/>
    </location>
</feature>
<dbReference type="NCBIfam" id="TIGR01451">
    <property type="entry name" value="B_ant_repeat"/>
    <property type="match status" value="1"/>
</dbReference>
<feature type="domain" description="Gram-positive cocci surface proteins LPxTG" evidence="8">
    <location>
        <begin position="1700"/>
        <end position="1735"/>
    </location>
</feature>
<evidence type="ECO:0000256" key="7">
    <source>
        <dbReference type="SAM" id="Phobius"/>
    </source>
</evidence>
<feature type="compositionally biased region" description="Pro residues" evidence="6">
    <location>
        <begin position="1663"/>
        <end position="1677"/>
    </location>
</feature>
<keyword evidence="7" id="KW-0812">Transmembrane</keyword>
<feature type="transmembrane region" description="Helical" evidence="7">
    <location>
        <begin position="1707"/>
        <end position="1727"/>
    </location>
</feature>
<evidence type="ECO:0000256" key="6">
    <source>
        <dbReference type="SAM" id="MobiDB-lite"/>
    </source>
</evidence>
<dbReference type="Proteomes" id="UP000199039">
    <property type="component" value="Unassembled WGS sequence"/>
</dbReference>
<reference evidence="9 10" key="1">
    <citation type="submission" date="2016-09" db="EMBL/GenBank/DDBJ databases">
        <authorList>
            <person name="Capua I."/>
            <person name="De Benedictis P."/>
            <person name="Joannis T."/>
            <person name="Lombin L.H."/>
            <person name="Cattoli G."/>
        </authorList>
    </citation>
    <scope>NUCLEOTIDE SEQUENCE [LARGE SCALE GENOMIC DNA]</scope>
    <source>
        <strain evidence="9 10">ISLP-3</strain>
    </source>
</reference>
<dbReference type="InterPro" id="IPR047589">
    <property type="entry name" value="DUF11_rpt"/>
</dbReference>
<dbReference type="SUPFAM" id="SSF117074">
    <property type="entry name" value="Hypothetical protein PA1324"/>
    <property type="match status" value="1"/>
</dbReference>
<dbReference type="RefSeq" id="WP_093180941.1">
    <property type="nucleotide sequence ID" value="NZ_FMYH01000001.1"/>
</dbReference>
<keyword evidence="2" id="KW-0134">Cell wall</keyword>
<keyword evidence="5" id="KW-0572">Peptidoglycan-anchor</keyword>
<keyword evidence="3" id="KW-0964">Secreted</keyword>